<dbReference type="GO" id="GO:0051087">
    <property type="term" value="F:protein-folding chaperone binding"/>
    <property type="evidence" value="ECO:0007669"/>
    <property type="project" value="TreeGrafter"/>
</dbReference>
<dbReference type="Proteomes" id="UP000051952">
    <property type="component" value="Unassembled WGS sequence"/>
</dbReference>
<reference evidence="6" key="1">
    <citation type="submission" date="2015-09" db="EMBL/GenBank/DDBJ databases">
        <authorList>
            <consortium name="Pathogen Informatics"/>
        </authorList>
    </citation>
    <scope>NUCLEOTIDE SEQUENCE [LARGE SCALE GENOMIC DNA]</scope>
    <source>
        <strain evidence="6">Lake Konstanz</strain>
    </source>
</reference>
<feature type="region of interest" description="Disordered" evidence="2">
    <location>
        <begin position="97"/>
        <end position="450"/>
    </location>
</feature>
<accession>A0A0S4JSU9</accession>
<evidence type="ECO:0000256" key="3">
    <source>
        <dbReference type="SAM" id="SignalP"/>
    </source>
</evidence>
<evidence type="ECO:0000259" key="4">
    <source>
        <dbReference type="PROSITE" id="PS50076"/>
    </source>
</evidence>
<feature type="domain" description="J" evidence="4">
    <location>
        <begin position="29"/>
        <end position="93"/>
    </location>
</feature>
<evidence type="ECO:0000256" key="2">
    <source>
        <dbReference type="SAM" id="MobiDB-lite"/>
    </source>
</evidence>
<keyword evidence="1" id="KW-0143">Chaperone</keyword>
<dbReference type="Pfam" id="PF00226">
    <property type="entry name" value="DnaJ"/>
    <property type="match status" value="1"/>
</dbReference>
<sequence length="636" mass="68546">MSQRQLTHTVFLMCVLLSSVVTAQSSGRDPYKVLGVGRSASASQIKKKYRQLARKYHPDLNKDAGAKEKFYAINKAYETISDDEKRKAYDLYGTDDMQQQQQHGGGGFPGGGNPYANFNTGTHFDNSYSFGGSQQRRGGGGGSGMPPEFEQFFRQRQQAEGAKRRATSGGGRSTASSRQTKKSSGLSFESVFGSSVFSDVEGTRKENKKPSRETEPVKKSWMETIFGSMGGGSGGGPPPGGPPHNNAPDDFERSTPRPKTPKRQQRQETAKGKKASPEEAAKKFGGSFSQDQFPGTSQQNRKPSHSNKNGREQEDVPRHNKKSSSAPSQDDMKRFSSMFEGSEPPPKEMFESADPNGDGTPNGPENSEAFQRWFSQKFGDGPSGPGGAGGPGGSAPPSSKRKTAKTKKRSDAKSKSENSEGIPRSKGQTTSDKSGKDKKSEKQSAKSSAVTSIPDIVPFSANALRELCVDLTSPALSSTLPTRCIVVFSASTTAAAGRVLFGSLRSSLSTSTDNDRNPNKPKARLMANDVVFFVPKHDVLNASLTLREVLLPQQTSSSSSSDDDPTIASYSSVMYRLPHCGSYHPASKYAKVPLRLAGEHCVTVLWSSSTQTSSARRKRRYAVAGLHISQPLGDED</sequence>
<protein>
    <submittedName>
        <fullName evidence="5">DNA-J protein, putative</fullName>
    </submittedName>
</protein>
<dbReference type="PROSITE" id="PS50076">
    <property type="entry name" value="DNAJ_2"/>
    <property type="match status" value="1"/>
</dbReference>
<feature type="compositionally biased region" description="Basic and acidic residues" evidence="2">
    <location>
        <begin position="309"/>
        <end position="318"/>
    </location>
</feature>
<feature type="signal peptide" evidence="3">
    <location>
        <begin position="1"/>
        <end position="23"/>
    </location>
</feature>
<dbReference type="GO" id="GO:0051787">
    <property type="term" value="F:misfolded protein binding"/>
    <property type="evidence" value="ECO:0007669"/>
    <property type="project" value="TreeGrafter"/>
</dbReference>
<dbReference type="AlphaFoldDB" id="A0A0S4JSU9"/>
<dbReference type="CDD" id="cd06257">
    <property type="entry name" value="DnaJ"/>
    <property type="match status" value="1"/>
</dbReference>
<evidence type="ECO:0000256" key="1">
    <source>
        <dbReference type="ARBA" id="ARBA00023186"/>
    </source>
</evidence>
<feature type="non-terminal residue" evidence="5">
    <location>
        <position position="636"/>
    </location>
</feature>
<feature type="compositionally biased region" description="Gly residues" evidence="2">
    <location>
        <begin position="381"/>
        <end position="393"/>
    </location>
</feature>
<proteinExistence type="predicted"/>
<dbReference type="PANTHER" id="PTHR44360">
    <property type="entry name" value="DNAJ HOMOLOG SUBFAMILY B MEMBER 9"/>
    <property type="match status" value="1"/>
</dbReference>
<feature type="chain" id="PRO_5006622658" evidence="3">
    <location>
        <begin position="24"/>
        <end position="636"/>
    </location>
</feature>
<feature type="compositionally biased region" description="Basic and acidic residues" evidence="2">
    <location>
        <begin position="433"/>
        <end position="444"/>
    </location>
</feature>
<dbReference type="InterPro" id="IPR001623">
    <property type="entry name" value="DnaJ_domain"/>
</dbReference>
<dbReference type="SUPFAM" id="SSF46565">
    <property type="entry name" value="Chaperone J-domain"/>
    <property type="match status" value="1"/>
</dbReference>
<feature type="compositionally biased region" description="Basic residues" evidence="2">
    <location>
        <begin position="399"/>
        <end position="408"/>
    </location>
</feature>
<dbReference type="GO" id="GO:0036503">
    <property type="term" value="P:ERAD pathway"/>
    <property type="evidence" value="ECO:0007669"/>
    <property type="project" value="TreeGrafter"/>
</dbReference>
<gene>
    <name evidence="5" type="ORF">BSAL_35875</name>
</gene>
<dbReference type="PRINTS" id="PR00625">
    <property type="entry name" value="JDOMAIN"/>
</dbReference>
<feature type="compositionally biased region" description="Basic and acidic residues" evidence="2">
    <location>
        <begin position="265"/>
        <end position="282"/>
    </location>
</feature>
<keyword evidence="3" id="KW-0732">Signal</keyword>
<name>A0A0S4JSU9_BODSA</name>
<feature type="compositionally biased region" description="Polar residues" evidence="2">
    <location>
        <begin position="116"/>
        <end position="130"/>
    </location>
</feature>
<organism evidence="5 6">
    <name type="scientific">Bodo saltans</name>
    <name type="common">Flagellated protozoan</name>
    <dbReference type="NCBI Taxonomy" id="75058"/>
    <lineage>
        <taxon>Eukaryota</taxon>
        <taxon>Discoba</taxon>
        <taxon>Euglenozoa</taxon>
        <taxon>Kinetoplastea</taxon>
        <taxon>Metakinetoplastina</taxon>
        <taxon>Eubodonida</taxon>
        <taxon>Bodonidae</taxon>
        <taxon>Bodo</taxon>
    </lineage>
</organism>
<feature type="compositionally biased region" description="Polar residues" evidence="2">
    <location>
        <begin position="287"/>
        <end position="301"/>
    </location>
</feature>
<feature type="compositionally biased region" description="Basic and acidic residues" evidence="2">
    <location>
        <begin position="201"/>
        <end position="221"/>
    </location>
</feature>
<dbReference type="OrthoDB" id="10256793at2759"/>
<dbReference type="PANTHER" id="PTHR44360:SF1">
    <property type="entry name" value="DNAJ HOMOLOG SUBFAMILY B MEMBER 9"/>
    <property type="match status" value="1"/>
</dbReference>
<dbReference type="VEuPathDB" id="TriTrypDB:BSAL_35875"/>
<feature type="compositionally biased region" description="Low complexity" evidence="2">
    <location>
        <begin position="148"/>
        <end position="158"/>
    </location>
</feature>
<dbReference type="Gene3D" id="1.10.287.110">
    <property type="entry name" value="DnaJ domain"/>
    <property type="match status" value="1"/>
</dbReference>
<dbReference type="SMART" id="SM00271">
    <property type="entry name" value="DnaJ"/>
    <property type="match status" value="1"/>
</dbReference>
<dbReference type="InterPro" id="IPR051948">
    <property type="entry name" value="Hsp70_co-chaperone_J-domain"/>
</dbReference>
<feature type="compositionally biased region" description="Basic and acidic residues" evidence="2">
    <location>
        <begin position="409"/>
        <end position="418"/>
    </location>
</feature>
<dbReference type="GO" id="GO:0005783">
    <property type="term" value="C:endoplasmic reticulum"/>
    <property type="evidence" value="ECO:0007669"/>
    <property type="project" value="TreeGrafter"/>
</dbReference>
<dbReference type="InterPro" id="IPR036869">
    <property type="entry name" value="J_dom_sf"/>
</dbReference>
<evidence type="ECO:0000313" key="6">
    <source>
        <dbReference type="Proteomes" id="UP000051952"/>
    </source>
</evidence>
<feature type="compositionally biased region" description="Low complexity" evidence="2">
    <location>
        <begin position="173"/>
        <end position="200"/>
    </location>
</feature>
<evidence type="ECO:0000313" key="5">
    <source>
        <dbReference type="EMBL" id="CUG92171.1"/>
    </source>
</evidence>
<feature type="compositionally biased region" description="Gly residues" evidence="2">
    <location>
        <begin position="103"/>
        <end position="113"/>
    </location>
</feature>
<keyword evidence="6" id="KW-1185">Reference proteome</keyword>
<dbReference type="EMBL" id="CYKH01002012">
    <property type="protein sequence ID" value="CUG92171.1"/>
    <property type="molecule type" value="Genomic_DNA"/>
</dbReference>